<dbReference type="EMBL" id="JAUEPO010000004">
    <property type="protein sequence ID" value="KAK3323537.1"/>
    <property type="molecule type" value="Genomic_DNA"/>
</dbReference>
<dbReference type="Proteomes" id="UP001286456">
    <property type="component" value="Unassembled WGS sequence"/>
</dbReference>
<comment type="caution">
    <text evidence="3">The sequence shown here is derived from an EMBL/GenBank/DDBJ whole genome shotgun (WGS) entry which is preliminary data.</text>
</comment>
<dbReference type="PANTHER" id="PTHR48070">
    <property type="entry name" value="ESTERASE OVCA2"/>
    <property type="match status" value="1"/>
</dbReference>
<evidence type="ECO:0000259" key="2">
    <source>
        <dbReference type="Pfam" id="PF03959"/>
    </source>
</evidence>
<dbReference type="GO" id="GO:0016787">
    <property type="term" value="F:hydrolase activity"/>
    <property type="evidence" value="ECO:0007669"/>
    <property type="project" value="UniProtKB-KW"/>
</dbReference>
<keyword evidence="1 3" id="KW-0378">Hydrolase</keyword>
<proteinExistence type="predicted"/>
<dbReference type="InterPro" id="IPR029058">
    <property type="entry name" value="AB_hydrolase_fold"/>
</dbReference>
<accession>A0AAE0M8T0</accession>
<dbReference type="GO" id="GO:0005737">
    <property type="term" value="C:cytoplasm"/>
    <property type="evidence" value="ECO:0007669"/>
    <property type="project" value="TreeGrafter"/>
</dbReference>
<evidence type="ECO:0000256" key="1">
    <source>
        <dbReference type="ARBA" id="ARBA00022801"/>
    </source>
</evidence>
<dbReference type="SUPFAM" id="SSF53474">
    <property type="entry name" value="alpha/beta-Hydrolases"/>
    <property type="match status" value="1"/>
</dbReference>
<dbReference type="PANTHER" id="PTHR48070:SF7">
    <property type="entry name" value="SERINE HYDROLASE FSH DOMAIN-CONTAINING PROTEIN-RELATED"/>
    <property type="match status" value="1"/>
</dbReference>
<evidence type="ECO:0000313" key="3">
    <source>
        <dbReference type="EMBL" id="KAK3323537.1"/>
    </source>
</evidence>
<keyword evidence="4" id="KW-1185">Reference proteome</keyword>
<dbReference type="Pfam" id="PF03959">
    <property type="entry name" value="FSH1"/>
    <property type="match status" value="1"/>
</dbReference>
<dbReference type="InterPro" id="IPR005645">
    <property type="entry name" value="FSH-like_dom"/>
</dbReference>
<sequence>MRILGLHGHGTSAFIFRSQTTALRSKLDKSFTFDFIDAPFDSAPAPGINALFHSNHYTWWPKPTVNCIKMAHRWLLDYFDEHGAYDAVICFSQGCSLIGSFLLYHAREAPDEPLPFKAVVFICGGLPLPVLEDLALPVSQKAYDINAASVKLLTQKAGALTDYAANVDKIRPGMGLWNDTGGLLHDPAVMPDESDVFGLDFTAMPKDVRIRIPTVHVYGAKDPRWPAGVQLAHFCDDRKMYDHGGGHDIPRSTEVSVKIAELLRELSQEIL</sequence>
<dbReference type="GO" id="GO:0005634">
    <property type="term" value="C:nucleus"/>
    <property type="evidence" value="ECO:0007669"/>
    <property type="project" value="TreeGrafter"/>
</dbReference>
<dbReference type="AlphaFoldDB" id="A0AAE0M8T0"/>
<dbReference type="Gene3D" id="3.40.50.1820">
    <property type="entry name" value="alpha/beta hydrolase"/>
    <property type="match status" value="1"/>
</dbReference>
<dbReference type="GO" id="GO:0019748">
    <property type="term" value="P:secondary metabolic process"/>
    <property type="evidence" value="ECO:0007669"/>
    <property type="project" value="TreeGrafter"/>
</dbReference>
<name>A0AAE0M8T0_9PEZI</name>
<protein>
    <submittedName>
        <fullName evidence="3">Serine hydrolase FSH</fullName>
    </submittedName>
</protein>
<gene>
    <name evidence="3" type="ORF">B0T19DRAFT_426337</name>
</gene>
<dbReference type="InterPro" id="IPR050593">
    <property type="entry name" value="LovG"/>
</dbReference>
<reference evidence="3" key="1">
    <citation type="journal article" date="2023" name="Mol. Phylogenet. Evol.">
        <title>Genome-scale phylogeny and comparative genomics of the fungal order Sordariales.</title>
        <authorList>
            <person name="Hensen N."/>
            <person name="Bonometti L."/>
            <person name="Westerberg I."/>
            <person name="Brannstrom I.O."/>
            <person name="Guillou S."/>
            <person name="Cros-Aarteil S."/>
            <person name="Calhoun S."/>
            <person name="Haridas S."/>
            <person name="Kuo A."/>
            <person name="Mondo S."/>
            <person name="Pangilinan J."/>
            <person name="Riley R."/>
            <person name="LaButti K."/>
            <person name="Andreopoulos B."/>
            <person name="Lipzen A."/>
            <person name="Chen C."/>
            <person name="Yan M."/>
            <person name="Daum C."/>
            <person name="Ng V."/>
            <person name="Clum A."/>
            <person name="Steindorff A."/>
            <person name="Ohm R.A."/>
            <person name="Martin F."/>
            <person name="Silar P."/>
            <person name="Natvig D.O."/>
            <person name="Lalanne C."/>
            <person name="Gautier V."/>
            <person name="Ament-Velasquez S.L."/>
            <person name="Kruys A."/>
            <person name="Hutchinson M.I."/>
            <person name="Powell A.J."/>
            <person name="Barry K."/>
            <person name="Miller A.N."/>
            <person name="Grigoriev I.V."/>
            <person name="Debuchy R."/>
            <person name="Gladieux P."/>
            <person name="Hiltunen Thoren M."/>
            <person name="Johannesson H."/>
        </authorList>
    </citation>
    <scope>NUCLEOTIDE SEQUENCE</scope>
    <source>
        <strain evidence="3">SMH4131-1</strain>
    </source>
</reference>
<feature type="domain" description="Serine hydrolase" evidence="2">
    <location>
        <begin position="2"/>
        <end position="257"/>
    </location>
</feature>
<evidence type="ECO:0000313" key="4">
    <source>
        <dbReference type="Proteomes" id="UP001286456"/>
    </source>
</evidence>
<reference evidence="3" key="2">
    <citation type="submission" date="2023-06" db="EMBL/GenBank/DDBJ databases">
        <authorList>
            <consortium name="Lawrence Berkeley National Laboratory"/>
            <person name="Haridas S."/>
            <person name="Hensen N."/>
            <person name="Bonometti L."/>
            <person name="Westerberg I."/>
            <person name="Brannstrom I.O."/>
            <person name="Guillou S."/>
            <person name="Cros-Aarteil S."/>
            <person name="Calhoun S."/>
            <person name="Kuo A."/>
            <person name="Mondo S."/>
            <person name="Pangilinan J."/>
            <person name="Riley R."/>
            <person name="Labutti K."/>
            <person name="Andreopoulos B."/>
            <person name="Lipzen A."/>
            <person name="Chen C."/>
            <person name="Yanf M."/>
            <person name="Daum C."/>
            <person name="Ng V."/>
            <person name="Clum A."/>
            <person name="Steindorff A."/>
            <person name="Ohm R."/>
            <person name="Martin F."/>
            <person name="Silar P."/>
            <person name="Natvig D."/>
            <person name="Lalanne C."/>
            <person name="Gautier V."/>
            <person name="Ament-Velasquez S.L."/>
            <person name="Kruys A."/>
            <person name="Hutchinson M.I."/>
            <person name="Powell A.J."/>
            <person name="Barry K."/>
            <person name="Miller A.N."/>
            <person name="Grigoriev I.V."/>
            <person name="Debuchy R."/>
            <person name="Gladieux P."/>
            <person name="Thoren M.H."/>
            <person name="Johannesson H."/>
        </authorList>
    </citation>
    <scope>NUCLEOTIDE SEQUENCE</scope>
    <source>
        <strain evidence="3">SMH4131-1</strain>
    </source>
</reference>
<organism evidence="3 4">
    <name type="scientific">Cercophora scortea</name>
    <dbReference type="NCBI Taxonomy" id="314031"/>
    <lineage>
        <taxon>Eukaryota</taxon>
        <taxon>Fungi</taxon>
        <taxon>Dikarya</taxon>
        <taxon>Ascomycota</taxon>
        <taxon>Pezizomycotina</taxon>
        <taxon>Sordariomycetes</taxon>
        <taxon>Sordariomycetidae</taxon>
        <taxon>Sordariales</taxon>
        <taxon>Lasiosphaeriaceae</taxon>
        <taxon>Cercophora</taxon>
    </lineage>
</organism>